<dbReference type="EMBL" id="JACCJC010000011">
    <property type="protein sequence ID" value="KAF6238178.1"/>
    <property type="molecule type" value="Genomic_DNA"/>
</dbReference>
<dbReference type="GeneID" id="59285478"/>
<feature type="compositionally biased region" description="Basic and acidic residues" evidence="5">
    <location>
        <begin position="138"/>
        <end position="194"/>
    </location>
</feature>
<feature type="region of interest" description="Disordered" evidence="5">
    <location>
        <begin position="375"/>
        <end position="459"/>
    </location>
</feature>
<feature type="compositionally biased region" description="Low complexity" evidence="5">
    <location>
        <begin position="230"/>
        <end position="241"/>
    </location>
</feature>
<organism evidence="7 8">
    <name type="scientific">Letharia columbiana</name>
    <dbReference type="NCBI Taxonomy" id="112416"/>
    <lineage>
        <taxon>Eukaryota</taxon>
        <taxon>Fungi</taxon>
        <taxon>Dikarya</taxon>
        <taxon>Ascomycota</taxon>
        <taxon>Pezizomycotina</taxon>
        <taxon>Lecanoromycetes</taxon>
        <taxon>OSLEUM clade</taxon>
        <taxon>Lecanoromycetidae</taxon>
        <taxon>Lecanorales</taxon>
        <taxon>Lecanorineae</taxon>
        <taxon>Parmeliaceae</taxon>
        <taxon>Letharia</taxon>
    </lineage>
</organism>
<dbReference type="CDD" id="cd12307">
    <property type="entry name" value="RRM_NIFK_like"/>
    <property type="match status" value="1"/>
</dbReference>
<dbReference type="InterPro" id="IPR012677">
    <property type="entry name" value="Nucleotide-bd_a/b_plait_sf"/>
</dbReference>
<dbReference type="RefSeq" id="XP_037167492.1">
    <property type="nucleotide sequence ID" value="XM_037305737.1"/>
</dbReference>
<feature type="compositionally biased region" description="Acidic residues" evidence="5">
    <location>
        <begin position="537"/>
        <end position="553"/>
    </location>
</feature>
<keyword evidence="3" id="KW-0539">Nucleus</keyword>
<dbReference type="OrthoDB" id="21467at2759"/>
<evidence type="ECO:0000313" key="7">
    <source>
        <dbReference type="EMBL" id="KAF6238178.1"/>
    </source>
</evidence>
<dbReference type="Pfam" id="PF00076">
    <property type="entry name" value="RRM_1"/>
    <property type="match status" value="1"/>
</dbReference>
<proteinExistence type="predicted"/>
<feature type="compositionally biased region" description="Basic and acidic residues" evidence="5">
    <location>
        <begin position="247"/>
        <end position="256"/>
    </location>
</feature>
<evidence type="ECO:0000313" key="8">
    <source>
        <dbReference type="Proteomes" id="UP000578531"/>
    </source>
</evidence>
<dbReference type="Proteomes" id="UP000578531">
    <property type="component" value="Unassembled WGS sequence"/>
</dbReference>
<sequence>MPKAKTPKNLVVDGTAKLAAKSKPSDKHEAPDLNIEEATVASPRPSRKRAGNYFDFDDDADAEQSSKPAEPKAVKPNKKTKTAPAGKEERSNQVEAKPAETVKRGKKGKGAKDEVAEPPSETSNKGVEKQKRSRGPKVAKDDVAEEKPESSNKSKKAPKELTADKKPKTDATSKTAKAETKVKAKKSKAEKGAAEQESSTVLPDVAMDEAPFETLLEAGKGQAPGAMEKQPATRPQATKPPKTAKKPAKESSKIESAKASAAETAADGADIAKKGAKAGTDKVKKAAKFKAPATETAADVADIAKKGAKAGTDKVKKAAKFKAPATETAADVADIVRKGAKAGTEKAKQAAKTMALTAETPAGFADVVKKDAKAGAEKMNKKAVSKDSKPAKDDKSVKLTASTEEQSKPEASKSKKRKAPASADTEIVKTNILDPLSEHASAKKKQKKANTKSKSVGDAVGDAVGELLATATEGANAARASLGGLASSIMGGASEAAEGATDAKELAKASAKKAKGKGKAIAEDVAESSGKIAEVDGPGDAESEDDSHDEPDDQTTALLAGFESDGDEAPVPGSGFQQGQELPRLPKAETTAKKLEDVRNGANEGPGVVYVGRIPHGFYEHEMREYFSQFGDISRLRLSRSQKSGASRHYAFIEFTSAGVAKIVADTMDNYLMFGHILKCKVVAKEQVHEQLWKGANKRFKAVPWNKIEGRKFEMGLGREQWAGRIEEEKKRRASKNEKTKEIGYEFEAGDLKGVDEVPVRDVAKKIENGEKVEEEKSLVTAGGEDGNGPVVVSEEVKTKRVKKVKGRAEETTTTLAKKTKRALAAGEEVVGSAVKKAKQGKNVAA</sequence>
<dbReference type="AlphaFoldDB" id="A0A8H6G0F5"/>
<dbReference type="PROSITE" id="PS50102">
    <property type="entry name" value="RRM"/>
    <property type="match status" value="1"/>
</dbReference>
<dbReference type="PANTHER" id="PTHR46754">
    <property type="entry name" value="MKI67 FHA DOMAIN-INTERACTING NUCLEOLAR PHOSPHOPROTEIN"/>
    <property type="match status" value="1"/>
</dbReference>
<evidence type="ECO:0000256" key="3">
    <source>
        <dbReference type="ARBA" id="ARBA00023242"/>
    </source>
</evidence>
<dbReference type="InterPro" id="IPR035979">
    <property type="entry name" value="RBD_domain_sf"/>
</dbReference>
<evidence type="ECO:0000256" key="1">
    <source>
        <dbReference type="ARBA" id="ARBA00004604"/>
    </source>
</evidence>
<feature type="compositionally biased region" description="Basic and acidic residues" evidence="5">
    <location>
        <begin position="86"/>
        <end position="103"/>
    </location>
</feature>
<dbReference type="InterPro" id="IPR000504">
    <property type="entry name" value="RRM_dom"/>
</dbReference>
<keyword evidence="8" id="KW-1185">Reference proteome</keyword>
<dbReference type="GO" id="GO:0003723">
    <property type="term" value="F:RNA binding"/>
    <property type="evidence" value="ECO:0007669"/>
    <property type="project" value="UniProtKB-UniRule"/>
</dbReference>
<feature type="region of interest" description="Disordered" evidence="5">
    <location>
        <begin position="1"/>
        <end position="328"/>
    </location>
</feature>
<feature type="compositionally biased region" description="Basic residues" evidence="5">
    <location>
        <begin position="442"/>
        <end position="451"/>
    </location>
</feature>
<comment type="caution">
    <text evidence="7">The sequence shown here is derived from an EMBL/GenBank/DDBJ whole genome shotgun (WGS) entry which is preliminary data.</text>
</comment>
<comment type="subcellular location">
    <subcellularLocation>
        <location evidence="1">Nucleus</location>
        <location evidence="1">Nucleolus</location>
    </subcellularLocation>
</comment>
<gene>
    <name evidence="7" type="ORF">HO173_003812</name>
</gene>
<dbReference type="GO" id="GO:0005730">
    <property type="term" value="C:nucleolus"/>
    <property type="evidence" value="ECO:0007669"/>
    <property type="project" value="UniProtKB-SubCell"/>
</dbReference>
<dbReference type="SUPFAM" id="SSF54928">
    <property type="entry name" value="RNA-binding domain, RBD"/>
    <property type="match status" value="1"/>
</dbReference>
<name>A0A8H6G0F5_9LECA</name>
<accession>A0A8H6G0F5</accession>
<feature type="compositionally biased region" description="Low complexity" evidence="5">
    <location>
        <begin position="289"/>
        <end position="298"/>
    </location>
</feature>
<evidence type="ECO:0000256" key="4">
    <source>
        <dbReference type="PROSITE-ProRule" id="PRU00176"/>
    </source>
</evidence>
<evidence type="ECO:0000256" key="2">
    <source>
        <dbReference type="ARBA" id="ARBA00022884"/>
    </source>
</evidence>
<feature type="region of interest" description="Disordered" evidence="5">
    <location>
        <begin position="493"/>
        <end position="586"/>
    </location>
</feature>
<dbReference type="Gene3D" id="3.30.70.330">
    <property type="match status" value="1"/>
</dbReference>
<protein>
    <recommendedName>
        <fullName evidence="6">RRM domain-containing protein</fullName>
    </recommendedName>
</protein>
<feature type="domain" description="RRM" evidence="6">
    <location>
        <begin position="607"/>
        <end position="685"/>
    </location>
</feature>
<feature type="compositionally biased region" description="Basic and acidic residues" evidence="5">
    <location>
        <begin position="375"/>
        <end position="397"/>
    </location>
</feature>
<reference evidence="7 8" key="1">
    <citation type="journal article" date="2020" name="Genomics">
        <title>Complete, high-quality genomes from long-read metagenomic sequencing of two wolf lichen thalli reveals enigmatic genome architecture.</title>
        <authorList>
            <person name="McKenzie S.K."/>
            <person name="Walston R.F."/>
            <person name="Allen J.L."/>
        </authorList>
    </citation>
    <scope>NUCLEOTIDE SEQUENCE [LARGE SCALE GENOMIC DNA]</scope>
    <source>
        <strain evidence="7">WasteWater2</strain>
    </source>
</reference>
<keyword evidence="2 4" id="KW-0694">RNA-binding</keyword>
<dbReference type="SMART" id="SM00360">
    <property type="entry name" value="RRM"/>
    <property type="match status" value="1"/>
</dbReference>
<evidence type="ECO:0000256" key="5">
    <source>
        <dbReference type="SAM" id="MobiDB-lite"/>
    </source>
</evidence>
<evidence type="ECO:0000259" key="6">
    <source>
        <dbReference type="PROSITE" id="PS50102"/>
    </source>
</evidence>
<feature type="compositionally biased region" description="Low complexity" evidence="5">
    <location>
        <begin position="257"/>
        <end position="269"/>
    </location>
</feature>